<dbReference type="GO" id="GO:0004519">
    <property type="term" value="F:endonuclease activity"/>
    <property type="evidence" value="ECO:0007669"/>
    <property type="project" value="UniProtKB-KW"/>
</dbReference>
<dbReference type="SUPFAM" id="SSF52540">
    <property type="entry name" value="P-loop containing nucleoside triphosphate hydrolases"/>
    <property type="match status" value="1"/>
</dbReference>
<dbReference type="Pfam" id="PF00271">
    <property type="entry name" value="Helicase_C"/>
    <property type="match status" value="1"/>
</dbReference>
<dbReference type="InterPro" id="IPR021835">
    <property type="entry name" value="DUF3427"/>
</dbReference>
<dbReference type="EMBL" id="LVWG01000014">
    <property type="protein sequence ID" value="KZK75043.1"/>
    <property type="molecule type" value="Genomic_DNA"/>
</dbReference>
<dbReference type="InterPro" id="IPR001650">
    <property type="entry name" value="Helicase_C-like"/>
</dbReference>
<name>A0A165MBF0_PELLU</name>
<dbReference type="SMART" id="SM00490">
    <property type="entry name" value="HELICc"/>
    <property type="match status" value="1"/>
</dbReference>
<dbReference type="PROSITE" id="PS51192">
    <property type="entry name" value="HELICASE_ATP_BIND_1"/>
    <property type="match status" value="1"/>
</dbReference>
<evidence type="ECO:0000259" key="1">
    <source>
        <dbReference type="PROSITE" id="PS51192"/>
    </source>
</evidence>
<evidence type="ECO:0000313" key="3">
    <source>
        <dbReference type="EMBL" id="KZK75043.1"/>
    </source>
</evidence>
<dbReference type="CDD" id="cd18032">
    <property type="entry name" value="DEXHc_RE_I_III_res"/>
    <property type="match status" value="1"/>
</dbReference>
<dbReference type="InterPro" id="IPR014001">
    <property type="entry name" value="Helicase_ATP-bd"/>
</dbReference>
<dbReference type="GO" id="GO:0016787">
    <property type="term" value="F:hydrolase activity"/>
    <property type="evidence" value="ECO:0007669"/>
    <property type="project" value="InterPro"/>
</dbReference>
<dbReference type="PANTHER" id="PTHR47396">
    <property type="entry name" value="TYPE I RESTRICTION ENZYME ECOKI R PROTEIN"/>
    <property type="match status" value="1"/>
</dbReference>
<dbReference type="InterPro" id="IPR058403">
    <property type="entry name" value="DUF8090"/>
</dbReference>
<gene>
    <name evidence="3" type="ORF">A3K90_04105</name>
</gene>
<dbReference type="Gene3D" id="3.40.50.300">
    <property type="entry name" value="P-loop containing nucleotide triphosphate hydrolases"/>
    <property type="match status" value="2"/>
</dbReference>
<dbReference type="Pfam" id="PF04851">
    <property type="entry name" value="ResIII"/>
    <property type="match status" value="1"/>
</dbReference>
<dbReference type="GO" id="GO:0005829">
    <property type="term" value="C:cytosol"/>
    <property type="evidence" value="ECO:0007669"/>
    <property type="project" value="TreeGrafter"/>
</dbReference>
<dbReference type="GO" id="GO:0005524">
    <property type="term" value="F:ATP binding"/>
    <property type="evidence" value="ECO:0007669"/>
    <property type="project" value="InterPro"/>
</dbReference>
<sequence length="971" mass="110285">MSIFLDSLRGSMETGFIDRSHASRPDYQPSLLLNDSRRGVKVLGDVLNYMSVCEDFWLSVAFLTTSGIASIHNALRELEDRGVRGKILVSQYLNFTQPEALRGLLKFSNVDARLLDKKDYHGKGYLFKVKDGYSLIIGSSNLTGNALSKNAELNLRVVAAEESKLISDTRALFEEVYEDARPLTKELIDEYEIIFNQEQYSGSRSVLLLQEETAAILTPNSMQVEALSSLGNLREKGVTKALVVSATGTGKTVLAAFDAKSFGAKRVLFVIHRLNIAKKALETFQRVFGRSVKMGLYSGSERNIDADFVFSTVQTINNHEHLKRFHPEHFDYVIIDEAHRSGASSYHNVLEYFTPGFLLGMTATPERTDGYDIFSLFDHNIGYEIRLSKAMEEDLLSPFHYFGVADITVDEMLLDDTADFSLLVTEERVDRIVEAANEYGCDDGRVRGLVFCSRVEEAERLSVEFNRRGYRTVALSGRNSEEEREKAMDMLEADGDNSRLDYVFTVDIFNEGIDIPRVNQIIMLRPTQSAIIFVQQLGRGLRKAHGKEYLTVIDFIGNYKNNYMIPIALYGDVSFNKDILRKYLSSGSAFIPGASTVNFDKISKDQIFKAIDSANLQQKKGLINDYQLIKYRLGRMPYMADFLDFNSRDPFQFCEYSKSYYGFVRSVDKDLKIELPENDSKLLEHLSLEVNNGKRVEESLILRRLIAQESFAVEDLKDEVRSLFCYDVDDASVLSAINMVNLVFVTMQSEGKIVPIGTVLGYDVAVMKSGVVERGESLSRALKSFVFRDFLLDSAEYSIRSFHVKYAKTDFVAGFLRYEKYSRKDVFRVLNWAQNPVAQNVGGYIVSTDKTNCPIFVNYEKHSDISDSTKYEDEFINPSEFGWMSKSRRSLQSPDVMAIREYRENGMRLPLFIKKNNDEGLDFYYMGDLTPEDAGFVQDTMASGHSVVRVSFKLDKPVEDNLYRYLTDTVI</sequence>
<dbReference type="Pfam" id="PF13091">
    <property type="entry name" value="PLDc_2"/>
    <property type="match status" value="1"/>
</dbReference>
<dbReference type="InterPro" id="IPR027417">
    <property type="entry name" value="P-loop_NTPase"/>
</dbReference>
<dbReference type="PANTHER" id="PTHR47396:SF1">
    <property type="entry name" value="ATP-DEPENDENT HELICASE IRC3-RELATED"/>
    <property type="match status" value="1"/>
</dbReference>
<dbReference type="AlphaFoldDB" id="A0A165MBF0"/>
<feature type="domain" description="Helicase C-terminal" evidence="2">
    <location>
        <begin position="428"/>
        <end position="603"/>
    </location>
</feature>
<keyword evidence="3" id="KW-0378">Hydrolase</keyword>
<dbReference type="PROSITE" id="PS51194">
    <property type="entry name" value="HELICASE_CTER"/>
    <property type="match status" value="1"/>
</dbReference>
<dbReference type="Proteomes" id="UP000076481">
    <property type="component" value="Unassembled WGS sequence"/>
</dbReference>
<reference evidence="3 4" key="1">
    <citation type="submission" date="2016-03" db="EMBL/GenBank/DDBJ databases">
        <title>Speciation and ecological success in dimly lit waters: horizontal gene transfer in a green sulfur bacteria bloom unveiled by metagenomic assembly.</title>
        <authorList>
            <person name="Llorens-Mares T."/>
            <person name="Liu Z."/>
            <person name="Allen L.Z."/>
            <person name="Rusch D.B."/>
            <person name="Craig M.T."/>
            <person name="Dupont C.L."/>
            <person name="Bryant D.A."/>
            <person name="Casamayor E.O."/>
        </authorList>
    </citation>
    <scope>NUCLEOTIDE SEQUENCE [LARGE SCALE GENOMIC DNA]</scope>
    <source>
        <strain evidence="3">CIII</strain>
    </source>
</reference>
<protein>
    <submittedName>
        <fullName evidence="3">Restriction endonuclease subunit R</fullName>
    </submittedName>
</protein>
<keyword evidence="3" id="KW-0540">Nuclease</keyword>
<evidence type="ECO:0000259" key="2">
    <source>
        <dbReference type="PROSITE" id="PS51194"/>
    </source>
</evidence>
<dbReference type="CDD" id="cd18799">
    <property type="entry name" value="SF2_C_EcoAI-like"/>
    <property type="match status" value="1"/>
</dbReference>
<accession>A0A165MBF0</accession>
<dbReference type="SMART" id="SM00487">
    <property type="entry name" value="DEXDc"/>
    <property type="match status" value="1"/>
</dbReference>
<comment type="caution">
    <text evidence="3">The sequence shown here is derived from an EMBL/GenBank/DDBJ whole genome shotgun (WGS) entry which is preliminary data.</text>
</comment>
<dbReference type="Pfam" id="PF26350">
    <property type="entry name" value="DUF8090"/>
    <property type="match status" value="1"/>
</dbReference>
<dbReference type="RefSeq" id="WP_303680830.1">
    <property type="nucleotide sequence ID" value="NZ_LVWG01000014.1"/>
</dbReference>
<dbReference type="Pfam" id="PF11907">
    <property type="entry name" value="DUF3427"/>
    <property type="match status" value="1"/>
</dbReference>
<feature type="domain" description="Helicase ATP-binding" evidence="1">
    <location>
        <begin position="232"/>
        <end position="383"/>
    </location>
</feature>
<dbReference type="SUPFAM" id="SSF56024">
    <property type="entry name" value="Phospholipase D/nuclease"/>
    <property type="match status" value="1"/>
</dbReference>
<dbReference type="GO" id="GO:0003677">
    <property type="term" value="F:DNA binding"/>
    <property type="evidence" value="ECO:0007669"/>
    <property type="project" value="InterPro"/>
</dbReference>
<dbReference type="Gene3D" id="3.30.870.10">
    <property type="entry name" value="Endonuclease Chain A"/>
    <property type="match status" value="1"/>
</dbReference>
<keyword evidence="3" id="KW-0255">Endonuclease</keyword>
<organism evidence="3 4">
    <name type="scientific">Pelodictyon luteolum</name>
    <dbReference type="NCBI Taxonomy" id="1100"/>
    <lineage>
        <taxon>Bacteria</taxon>
        <taxon>Pseudomonadati</taxon>
        <taxon>Chlorobiota</taxon>
        <taxon>Chlorobiia</taxon>
        <taxon>Chlorobiales</taxon>
        <taxon>Chlorobiaceae</taxon>
        <taxon>Chlorobium/Pelodictyon group</taxon>
        <taxon>Pelodictyon</taxon>
    </lineage>
</organism>
<dbReference type="InterPro" id="IPR050742">
    <property type="entry name" value="Helicase_Restrict-Modif_Enz"/>
</dbReference>
<dbReference type="InterPro" id="IPR025202">
    <property type="entry name" value="PLD-like_dom"/>
</dbReference>
<evidence type="ECO:0000313" key="4">
    <source>
        <dbReference type="Proteomes" id="UP000076481"/>
    </source>
</evidence>
<proteinExistence type="predicted"/>
<dbReference type="InterPro" id="IPR006935">
    <property type="entry name" value="Helicase/UvrB_N"/>
</dbReference>